<keyword evidence="4" id="KW-1185">Reference proteome</keyword>
<dbReference type="InterPro" id="IPR032466">
    <property type="entry name" value="Metal_Hydrolase"/>
</dbReference>
<proteinExistence type="inferred from homology"/>
<dbReference type="EMBL" id="KN847484">
    <property type="protein sequence ID" value="KIW99791.1"/>
    <property type="molecule type" value="Genomic_DNA"/>
</dbReference>
<dbReference type="RefSeq" id="XP_013267004.1">
    <property type="nucleotide sequence ID" value="XM_013411550.1"/>
</dbReference>
<evidence type="ECO:0000313" key="4">
    <source>
        <dbReference type="Proteomes" id="UP000053617"/>
    </source>
</evidence>
<dbReference type="OrthoDB" id="2135488at2759"/>
<dbReference type="VEuPathDB" id="FungiDB:Z518_10719"/>
<reference evidence="3 4" key="1">
    <citation type="submission" date="2015-01" db="EMBL/GenBank/DDBJ databases">
        <title>The Genome Sequence of Rhinocladiella mackenzie CBS 650.93.</title>
        <authorList>
            <consortium name="The Broad Institute Genomics Platform"/>
            <person name="Cuomo C."/>
            <person name="de Hoog S."/>
            <person name="Gorbushina A."/>
            <person name="Stielow B."/>
            <person name="Teixiera M."/>
            <person name="Abouelleil A."/>
            <person name="Chapman S.B."/>
            <person name="Priest M."/>
            <person name="Young S.K."/>
            <person name="Wortman J."/>
            <person name="Nusbaum C."/>
            <person name="Birren B."/>
        </authorList>
    </citation>
    <scope>NUCLEOTIDE SEQUENCE [LARGE SCALE GENOMIC DNA]</scope>
    <source>
        <strain evidence="3 4">CBS 650.93</strain>
    </source>
</reference>
<protein>
    <recommendedName>
        <fullName evidence="2">Amidohydrolase-related domain-containing protein</fullName>
    </recommendedName>
</protein>
<comment type="similarity">
    <text evidence="1">Belongs to the metallo-dependent hydrolases superfamily.</text>
</comment>
<evidence type="ECO:0000313" key="3">
    <source>
        <dbReference type="EMBL" id="KIW99791.1"/>
    </source>
</evidence>
<dbReference type="GO" id="GO:0016787">
    <property type="term" value="F:hydrolase activity"/>
    <property type="evidence" value="ECO:0007669"/>
    <property type="project" value="InterPro"/>
</dbReference>
<dbReference type="AlphaFoldDB" id="A0A0D2FCF9"/>
<dbReference type="GeneID" id="25298790"/>
<dbReference type="InterPro" id="IPR052350">
    <property type="entry name" value="Metallo-dep_Lactonases"/>
</dbReference>
<dbReference type="Proteomes" id="UP000053617">
    <property type="component" value="Unassembled WGS sequence"/>
</dbReference>
<name>A0A0D2FCF9_9EURO</name>
<sequence length="366" mass="40721">MATSTLPKNTGNNNEEFPIIDSHIHLYAATHIPSLNWTADLPSTHPLNRQYSTSDYLSATEAYSSALLGFVFLETDRKSGLHDDQWTDALNEVDFLVRVARGEPREGEGHAPEDKRLVLGIVPWAPLPNGKDGLARYILHVKQHAAEKWDLIKGFRYLVQDKPPGVMLRPEFIEGLRGLGKIKLSFDLGVDARSGGMGQLQEACEMMERLYSSTEEDKSQLTMVINHLCKPNLRLAAPEARGGHPDFTKWKECVYQMAGYKSTYMKLSGMFSELPERTADQPTEISALVEHTKPWVDVVFDAFGSERIMFGSDWPVCNVGGPGIAASWRYWHALVAAILDAQGLTAQEKAMVWSGTAVKAYGIKIT</sequence>
<dbReference type="SUPFAM" id="SSF51556">
    <property type="entry name" value="Metallo-dependent hydrolases"/>
    <property type="match status" value="1"/>
</dbReference>
<dbReference type="PANTHER" id="PTHR43569">
    <property type="entry name" value="AMIDOHYDROLASE"/>
    <property type="match status" value="1"/>
</dbReference>
<dbReference type="STRING" id="1442369.A0A0D2FCF9"/>
<dbReference type="PANTHER" id="PTHR43569:SF2">
    <property type="entry name" value="AMIDOHYDROLASE-RELATED DOMAIN-CONTAINING PROTEIN"/>
    <property type="match status" value="1"/>
</dbReference>
<accession>A0A0D2FCF9</accession>
<organism evidence="3 4">
    <name type="scientific">Rhinocladiella mackenziei CBS 650.93</name>
    <dbReference type="NCBI Taxonomy" id="1442369"/>
    <lineage>
        <taxon>Eukaryota</taxon>
        <taxon>Fungi</taxon>
        <taxon>Dikarya</taxon>
        <taxon>Ascomycota</taxon>
        <taxon>Pezizomycotina</taxon>
        <taxon>Eurotiomycetes</taxon>
        <taxon>Chaetothyriomycetidae</taxon>
        <taxon>Chaetothyriales</taxon>
        <taxon>Herpotrichiellaceae</taxon>
        <taxon>Rhinocladiella</taxon>
    </lineage>
</organism>
<dbReference type="Gene3D" id="3.20.20.140">
    <property type="entry name" value="Metal-dependent hydrolases"/>
    <property type="match status" value="1"/>
</dbReference>
<gene>
    <name evidence="3" type="ORF">Z518_10719</name>
</gene>
<feature type="domain" description="Amidohydrolase-related" evidence="2">
    <location>
        <begin position="221"/>
        <end position="363"/>
    </location>
</feature>
<dbReference type="InterPro" id="IPR006680">
    <property type="entry name" value="Amidohydro-rel"/>
</dbReference>
<evidence type="ECO:0000256" key="1">
    <source>
        <dbReference type="ARBA" id="ARBA00038310"/>
    </source>
</evidence>
<dbReference type="HOGENOM" id="CLU_044590_1_0_1"/>
<dbReference type="Pfam" id="PF04909">
    <property type="entry name" value="Amidohydro_2"/>
    <property type="match status" value="1"/>
</dbReference>
<evidence type="ECO:0000259" key="2">
    <source>
        <dbReference type="Pfam" id="PF04909"/>
    </source>
</evidence>